<sequence length="418" mass="46463">MNWPALLILLIIFFTVGGNILVILAVSLERKLQNATNFFLRSLAVADMLVGILVMPASLISILYDYAWPLPRSLCPMWIFLDVLFSTASIMHLCAISLDRYIGIRSPIKYSQTNTSFLAITKIGAVWTISVVLSLPIPIIGLQDEQKVFVNGSCVLNEPRFILIGSFVAFFIPLVIMVVCYYLTLRVLQQHVAIFLRDHKMHKPPDSSSQPSVSSSSLLKHDSSSAVRPNRPRDENLRGGPVTGSHNYTGQRSQGHRGMAQALKNERRASKVLGVVFFLFLIMWCPFFITNVLIAVCRGECDNHLLAKLMNVFVWVGYVSSGVNPLVYTLFNRTYRHAFSRYLHCSYQGEPMKPQFKTACQVYAVTPALVLARKTGTDSNGNGLTGRDTADQGLRTEDDVAKGSIDSCPTPTDYTSSV</sequence>
<dbReference type="PROSITE" id="PS00237">
    <property type="entry name" value="G_PROTEIN_RECEP_F1_1"/>
    <property type="match status" value="1"/>
</dbReference>
<evidence type="ECO:0000256" key="7">
    <source>
        <dbReference type="ARBA" id="ARBA00023136"/>
    </source>
</evidence>
<keyword evidence="2" id="KW-1003">Cell membrane</keyword>
<reference evidence="16" key="1">
    <citation type="submission" date="2025-08" db="UniProtKB">
        <authorList>
            <consortium name="RefSeq"/>
        </authorList>
    </citation>
    <scope>IDENTIFICATION</scope>
</reference>
<dbReference type="GeneID" id="115829212"/>
<dbReference type="GO" id="GO:0007268">
    <property type="term" value="P:chemical synaptic transmission"/>
    <property type="evidence" value="ECO:0007669"/>
    <property type="project" value="TreeGrafter"/>
</dbReference>
<dbReference type="GO" id="GO:0030594">
    <property type="term" value="F:neurotransmitter receptor activity"/>
    <property type="evidence" value="ECO:0007669"/>
    <property type="project" value="TreeGrafter"/>
</dbReference>
<keyword evidence="10 11" id="KW-0807">Transducer</keyword>
<dbReference type="RefSeq" id="XP_030649133.1">
    <property type="nucleotide sequence ID" value="XM_030793273.1"/>
</dbReference>
<feature type="region of interest" description="Disordered" evidence="12">
    <location>
        <begin position="380"/>
        <end position="418"/>
    </location>
</feature>
<dbReference type="SMART" id="SM01381">
    <property type="entry name" value="7TM_GPCR_Srsx"/>
    <property type="match status" value="1"/>
</dbReference>
<dbReference type="GO" id="GO:0004993">
    <property type="term" value="F:G protein-coupled serotonin receptor activity"/>
    <property type="evidence" value="ECO:0007669"/>
    <property type="project" value="InterPro"/>
</dbReference>
<keyword evidence="15" id="KW-1185">Reference proteome</keyword>
<evidence type="ECO:0000256" key="12">
    <source>
        <dbReference type="SAM" id="MobiDB-lite"/>
    </source>
</evidence>
<evidence type="ECO:0000256" key="9">
    <source>
        <dbReference type="ARBA" id="ARBA00023170"/>
    </source>
</evidence>
<proteinExistence type="inferred from homology"/>
<evidence type="ECO:0000256" key="5">
    <source>
        <dbReference type="ARBA" id="ARBA00022989"/>
    </source>
</evidence>
<comment type="similarity">
    <text evidence="11">Belongs to the G-protein coupled receptor 1 family.</text>
</comment>
<evidence type="ECO:0000256" key="8">
    <source>
        <dbReference type="ARBA" id="ARBA00023157"/>
    </source>
</evidence>
<evidence type="ECO:0000256" key="10">
    <source>
        <dbReference type="ARBA" id="ARBA00023224"/>
    </source>
</evidence>
<feature type="compositionally biased region" description="Polar residues" evidence="12">
    <location>
        <begin position="244"/>
        <end position="253"/>
    </location>
</feature>
<dbReference type="InterPro" id="IPR002231">
    <property type="entry name" value="5HT_rcpt"/>
</dbReference>
<keyword evidence="3" id="KW-0085">Behavior</keyword>
<dbReference type="PRINTS" id="PR00237">
    <property type="entry name" value="GPCRRHODOPSN"/>
</dbReference>
<dbReference type="InParanoid" id="A0A6J2WXW8"/>
<dbReference type="GO" id="GO:0051209">
    <property type="term" value="P:release of sequestered calcium ion into cytosol"/>
    <property type="evidence" value="ECO:0007669"/>
    <property type="project" value="TreeGrafter"/>
</dbReference>
<name>A0A6J2WXW8_CHACN</name>
<feature type="region of interest" description="Disordered" evidence="12">
    <location>
        <begin position="203"/>
        <end position="260"/>
    </location>
</feature>
<comment type="subcellular location">
    <subcellularLocation>
        <location evidence="1">Cell membrane</location>
        <topology evidence="1">Multi-pass membrane protein</topology>
    </subcellularLocation>
</comment>
<keyword evidence="6 11" id="KW-0297">G-protein coupled receptor</keyword>
<feature type="compositionally biased region" description="Polar residues" evidence="12">
    <location>
        <begin position="407"/>
        <end position="418"/>
    </location>
</feature>
<evidence type="ECO:0000256" key="4">
    <source>
        <dbReference type="ARBA" id="ARBA00022692"/>
    </source>
</evidence>
<evidence type="ECO:0000256" key="1">
    <source>
        <dbReference type="ARBA" id="ARBA00004651"/>
    </source>
</evidence>
<feature type="transmembrane region" description="Helical" evidence="13">
    <location>
        <begin position="272"/>
        <end position="296"/>
    </location>
</feature>
<dbReference type="PANTHER" id="PTHR24247:SF32">
    <property type="entry name" value="5-HYDROXYTRYPTAMINE RECEPTOR 2C"/>
    <property type="match status" value="1"/>
</dbReference>
<dbReference type="InterPro" id="IPR017452">
    <property type="entry name" value="GPCR_Rhodpsn_7TM"/>
</dbReference>
<keyword evidence="9 11" id="KW-0675">Receptor</keyword>
<dbReference type="GO" id="GO:0007187">
    <property type="term" value="P:G protein-coupled receptor signaling pathway, coupled to cyclic nucleotide second messenger"/>
    <property type="evidence" value="ECO:0007669"/>
    <property type="project" value="TreeGrafter"/>
</dbReference>
<feature type="transmembrane region" description="Helical" evidence="13">
    <location>
        <begin position="6"/>
        <end position="26"/>
    </location>
</feature>
<dbReference type="OrthoDB" id="420518at2759"/>
<evidence type="ECO:0000313" key="16">
    <source>
        <dbReference type="RefSeq" id="XP_030649133.1"/>
    </source>
</evidence>
<accession>A0A6J2WXW8</accession>
<feature type="compositionally biased region" description="Basic and acidic residues" evidence="12">
    <location>
        <begin position="388"/>
        <end position="401"/>
    </location>
</feature>
<evidence type="ECO:0000313" key="15">
    <source>
        <dbReference type="Proteomes" id="UP000504632"/>
    </source>
</evidence>
<dbReference type="GO" id="GO:0005886">
    <property type="term" value="C:plasma membrane"/>
    <property type="evidence" value="ECO:0007669"/>
    <property type="project" value="UniProtKB-SubCell"/>
</dbReference>
<dbReference type="PRINTS" id="PR01101">
    <property type="entry name" value="5HTRECEPTOR"/>
</dbReference>
<evidence type="ECO:0000256" key="13">
    <source>
        <dbReference type="SAM" id="Phobius"/>
    </source>
</evidence>
<feature type="transmembrane region" description="Helical" evidence="13">
    <location>
        <begin position="161"/>
        <end position="183"/>
    </location>
</feature>
<dbReference type="SUPFAM" id="SSF81321">
    <property type="entry name" value="Family A G protein-coupled receptor-like"/>
    <property type="match status" value="1"/>
</dbReference>
<keyword evidence="8" id="KW-1015">Disulfide bond</keyword>
<protein>
    <submittedName>
        <fullName evidence="16">5-hydroxytryptamine receptor 2C</fullName>
    </submittedName>
</protein>
<keyword evidence="5 13" id="KW-1133">Transmembrane helix</keyword>
<feature type="transmembrane region" description="Helical" evidence="13">
    <location>
        <begin position="38"/>
        <end position="64"/>
    </location>
</feature>
<dbReference type="PROSITE" id="PS50262">
    <property type="entry name" value="G_PROTEIN_RECEP_F1_2"/>
    <property type="match status" value="1"/>
</dbReference>
<dbReference type="GO" id="GO:0030425">
    <property type="term" value="C:dendrite"/>
    <property type="evidence" value="ECO:0007669"/>
    <property type="project" value="TreeGrafter"/>
</dbReference>
<dbReference type="Gene3D" id="1.20.1070.10">
    <property type="entry name" value="Rhodopsin 7-helix transmembrane proteins"/>
    <property type="match status" value="1"/>
</dbReference>
<keyword evidence="7 13" id="KW-0472">Membrane</keyword>
<evidence type="ECO:0000256" key="3">
    <source>
        <dbReference type="ARBA" id="ARBA00022610"/>
    </source>
</evidence>
<evidence type="ECO:0000256" key="2">
    <source>
        <dbReference type="ARBA" id="ARBA00022475"/>
    </source>
</evidence>
<dbReference type="InterPro" id="IPR000276">
    <property type="entry name" value="GPCR_Rhodpsn"/>
</dbReference>
<evidence type="ECO:0000256" key="6">
    <source>
        <dbReference type="ARBA" id="ARBA00023040"/>
    </source>
</evidence>
<dbReference type="AlphaFoldDB" id="A0A6J2WXW8"/>
<evidence type="ECO:0000259" key="14">
    <source>
        <dbReference type="PROSITE" id="PS50262"/>
    </source>
</evidence>
<dbReference type="Proteomes" id="UP000504632">
    <property type="component" value="Chromosome 16"/>
</dbReference>
<dbReference type="PANTHER" id="PTHR24247">
    <property type="entry name" value="5-HYDROXYTRYPTAMINE RECEPTOR"/>
    <property type="match status" value="1"/>
</dbReference>
<feature type="domain" description="G-protein coupled receptors family 1 profile" evidence="14">
    <location>
        <begin position="18"/>
        <end position="328"/>
    </location>
</feature>
<dbReference type="Pfam" id="PF00001">
    <property type="entry name" value="7tm_1"/>
    <property type="match status" value="1"/>
</dbReference>
<organism evidence="15 16">
    <name type="scientific">Chanos chanos</name>
    <name type="common">Milkfish</name>
    <name type="synonym">Mugil chanos</name>
    <dbReference type="NCBI Taxonomy" id="29144"/>
    <lineage>
        <taxon>Eukaryota</taxon>
        <taxon>Metazoa</taxon>
        <taxon>Chordata</taxon>
        <taxon>Craniata</taxon>
        <taxon>Vertebrata</taxon>
        <taxon>Euteleostomi</taxon>
        <taxon>Actinopterygii</taxon>
        <taxon>Neopterygii</taxon>
        <taxon>Teleostei</taxon>
        <taxon>Ostariophysi</taxon>
        <taxon>Gonorynchiformes</taxon>
        <taxon>Chanidae</taxon>
        <taxon>Chanos</taxon>
    </lineage>
</organism>
<dbReference type="GO" id="GO:0045202">
    <property type="term" value="C:synapse"/>
    <property type="evidence" value="ECO:0007669"/>
    <property type="project" value="GOC"/>
</dbReference>
<feature type="compositionally biased region" description="Low complexity" evidence="12">
    <location>
        <begin position="207"/>
        <end position="218"/>
    </location>
</feature>
<dbReference type="GO" id="GO:0007208">
    <property type="term" value="P:phospholipase C-activating serotonin receptor signaling pathway"/>
    <property type="evidence" value="ECO:0007669"/>
    <property type="project" value="TreeGrafter"/>
</dbReference>
<feature type="transmembrane region" description="Helical" evidence="13">
    <location>
        <begin position="119"/>
        <end position="141"/>
    </location>
</feature>
<feature type="transmembrane region" description="Helical" evidence="13">
    <location>
        <begin position="76"/>
        <end position="98"/>
    </location>
</feature>
<keyword evidence="4 11" id="KW-0812">Transmembrane</keyword>
<feature type="transmembrane region" description="Helical" evidence="13">
    <location>
        <begin position="312"/>
        <end position="331"/>
    </location>
</feature>
<evidence type="ECO:0000256" key="11">
    <source>
        <dbReference type="RuleBase" id="RU000688"/>
    </source>
</evidence>
<dbReference type="GO" id="GO:0007210">
    <property type="term" value="P:serotonin receptor signaling pathway"/>
    <property type="evidence" value="ECO:0007669"/>
    <property type="project" value="TreeGrafter"/>
</dbReference>
<gene>
    <name evidence="16" type="primary">LOC115829212</name>
</gene>